<protein>
    <submittedName>
        <fullName evidence="1">Uncharacterized protein</fullName>
    </submittedName>
</protein>
<name>A0ACC2B8X2_DIPCM</name>
<gene>
    <name evidence="1" type="ORF">O6H91_17G088900</name>
</gene>
<keyword evidence="2" id="KW-1185">Reference proteome</keyword>
<sequence>MQARNWTQHMCQNFVLVVSAYGKQEREDTRAAQFCRYSSKHDMRMYFLHKRALTLEGVLATLEQANTSKLESCDLHGESASWSEQKMEQSEDSAAQEVFSSSFTIRGYVLQMQERDKSIAWPFSSMAPMNRSKSIEVFLPLICASSPGMSLDVTSQQDALVTGENTSIKEKQFHADFRLHVNLGDETRCNDFDLEFGGQIKTIDGACPRTYVVETDKPINEHLTVAIESKLASAPSSDEFLREEQDLKLFQNMGKGLTFEQEHHAEMQLSVKSQTRVDSNGELLGDPKEAELLKNLESEGNSQKQQSSNLPLSVEKLNDEKFVWEKAFKFNKFCLSATKDPQNFTQREDDVRDDNLCKGRTRCSNFGDESVDILEDSIEEEALCDQEVAKNDIIQVERGALKSQMALISDQFDTIACPESISFTICDSTLDSKEIEGHNKRCSNFSFPKEITQPFKLRKLKCKAKKTRLLSDIIQCDPQIEDAAGIADLRQRSTEEPSADRSAESQVISIRSSDMENMSNHLSNHQVTSNVGAGDILHAEPYSFQVQAYSQSRNKEPATTRISHRVRSKRKCICGSMGRNKRRVFTRKSTSLRPVSQLKKVNASFAHGQGFELHLSDSSSCGDCERNISQSEQCRKYVYKIFKDYSRAEVPCLDQLKNVHMSTSIGLTSSTADDLENPVEKGRSFNILDLECGKHNQVCFEQDNNEKNMTISEISRLGVSVHGDTQDHGKQRKYMANHCGKSKEIEVLQVASGSMISSNKKLKCQESVSKHENHLPLHDSFGIHLEHYGNSATSSLGSFRSHDKRMFSTLIEAEQIDYSRKVRIIAPDKNRGRMVDDSCRTDAAPPGNEWHHSLNLPRDESCDAAETNNKRSTTIPLHDTSERQPGKLLSTGICGTNRAIIEAVETFDFSDIESTQECDIFVKASYTSKNQKGESMRRKENQQPGSTNDTENGCEKLLPHLSAVFTSRTDSNVRISIDQSQSSTVSTVPVLPIAVDNGAEATGRANPPIGSAGTQISYRRLKDVARRSSQKKTDATSTQKMSSLSPNKISQPPQTYLEKLLMNALSEQPVGDGSMRSHLMSRKGLPSGRYSFVGQTLFRQPPHKKSQHSHQVTTSTDIPCYNSFKRANLKRASSKQGSANEGGQPVGLGQKAVSACQFKYLQSKCQSFADKGTRSMVCSFPVFDSGASSDLTHEADCVQRHLSEACLNYDIIPDTAISSNNVGLIIPRTGDHISILARTSDFHFGGISSHKAQPVTREKNGRSQPNSFQKLGTLTNELSLPLRATMKGTLDPKSFVFRLPHQPPDKSTPGNPLHQSEEEIINVHSDPSCKTPSMGNTVSSQSSSLHFLNAQSLFTRNCNIAACEGVNCEPHNSFEASSEPKIISDRCGRLTKGCTQSDMQSRAFYEQKTAVSHPVLALTTSVGHTRGADFHAVQRTEMSANLLPLSQQTLPGTATSSTQSVDFWTTCIERQFDRPQSGPLFTMFKPSIIRKRKTSLPPFFKTGKDYAIHADHQTVQLCSSEASALGE</sequence>
<evidence type="ECO:0000313" key="2">
    <source>
        <dbReference type="Proteomes" id="UP001162992"/>
    </source>
</evidence>
<reference evidence="2" key="1">
    <citation type="journal article" date="2024" name="Proc. Natl. Acad. Sci. U.S.A.">
        <title>Extraordinary preservation of gene collinearity over three hundred million years revealed in homosporous lycophytes.</title>
        <authorList>
            <person name="Li C."/>
            <person name="Wickell D."/>
            <person name="Kuo L.Y."/>
            <person name="Chen X."/>
            <person name="Nie B."/>
            <person name="Liao X."/>
            <person name="Peng D."/>
            <person name="Ji J."/>
            <person name="Jenkins J."/>
            <person name="Williams M."/>
            <person name="Shu S."/>
            <person name="Plott C."/>
            <person name="Barry K."/>
            <person name="Rajasekar S."/>
            <person name="Grimwood J."/>
            <person name="Han X."/>
            <person name="Sun S."/>
            <person name="Hou Z."/>
            <person name="He W."/>
            <person name="Dai G."/>
            <person name="Sun C."/>
            <person name="Schmutz J."/>
            <person name="Leebens-Mack J.H."/>
            <person name="Li F.W."/>
            <person name="Wang L."/>
        </authorList>
    </citation>
    <scope>NUCLEOTIDE SEQUENCE [LARGE SCALE GENOMIC DNA]</scope>
    <source>
        <strain evidence="2">cv. PW_Plant_1</strain>
    </source>
</reference>
<accession>A0ACC2B8X2</accession>
<dbReference type="Proteomes" id="UP001162992">
    <property type="component" value="Chromosome 17"/>
</dbReference>
<proteinExistence type="predicted"/>
<organism evidence="1 2">
    <name type="scientific">Diphasiastrum complanatum</name>
    <name type="common">Issler's clubmoss</name>
    <name type="synonym">Lycopodium complanatum</name>
    <dbReference type="NCBI Taxonomy" id="34168"/>
    <lineage>
        <taxon>Eukaryota</taxon>
        <taxon>Viridiplantae</taxon>
        <taxon>Streptophyta</taxon>
        <taxon>Embryophyta</taxon>
        <taxon>Tracheophyta</taxon>
        <taxon>Lycopodiopsida</taxon>
        <taxon>Lycopodiales</taxon>
        <taxon>Lycopodiaceae</taxon>
        <taxon>Lycopodioideae</taxon>
        <taxon>Diphasiastrum</taxon>
    </lineage>
</organism>
<dbReference type="EMBL" id="CM055108">
    <property type="protein sequence ID" value="KAJ7526226.1"/>
    <property type="molecule type" value="Genomic_DNA"/>
</dbReference>
<evidence type="ECO:0000313" key="1">
    <source>
        <dbReference type="EMBL" id="KAJ7526226.1"/>
    </source>
</evidence>
<comment type="caution">
    <text evidence="1">The sequence shown here is derived from an EMBL/GenBank/DDBJ whole genome shotgun (WGS) entry which is preliminary data.</text>
</comment>